<keyword evidence="1" id="KW-0472">Membrane</keyword>
<evidence type="ECO:0000256" key="1">
    <source>
        <dbReference type="SAM" id="Phobius"/>
    </source>
</evidence>
<comment type="caution">
    <text evidence="4">The sequence shown here is derived from an EMBL/GenBank/DDBJ whole genome shotgun (WGS) entry which is preliminary data.</text>
</comment>
<feature type="transmembrane region" description="Helical" evidence="1">
    <location>
        <begin position="136"/>
        <end position="158"/>
    </location>
</feature>
<feature type="transmembrane region" description="Helical" evidence="1">
    <location>
        <begin position="189"/>
        <end position="209"/>
    </location>
</feature>
<dbReference type="EMBL" id="JACJVP010000007">
    <property type="protein sequence ID" value="MBB6670206.1"/>
    <property type="molecule type" value="Genomic_DNA"/>
</dbReference>
<evidence type="ECO:0000313" key="4">
    <source>
        <dbReference type="EMBL" id="MBB6670206.1"/>
    </source>
</evidence>
<feature type="domain" description="DUF5808" evidence="3">
    <location>
        <begin position="317"/>
        <end position="342"/>
    </location>
</feature>
<accession>A0A7X0RMP7</accession>
<reference evidence="4 5" key="1">
    <citation type="submission" date="2020-08" db="EMBL/GenBank/DDBJ databases">
        <title>Cohnella phylogeny.</title>
        <authorList>
            <person name="Dunlap C."/>
        </authorList>
    </citation>
    <scope>NUCLEOTIDE SEQUENCE [LARGE SCALE GENOMIC DNA]</scope>
    <source>
        <strain evidence="4 5">DSM 28246</strain>
    </source>
</reference>
<gene>
    <name evidence="4" type="ORF">H7C19_05850</name>
</gene>
<feature type="transmembrane region" description="Helical" evidence="1">
    <location>
        <begin position="55"/>
        <end position="77"/>
    </location>
</feature>
<dbReference type="InterPro" id="IPR012867">
    <property type="entry name" value="DUF1648"/>
</dbReference>
<sequence length="363" mass="40311">MMNEWGWMTLAMLDVITAGTFIVISMITPAYLIFGLYVPEEDRADAALRRLRRRYGGWAVLTGLLGLAAGAAAAMLSDGNPDAILPATLVVQIAGLIVAWRAGRRAALKLKAERGWEAPNQTKRVIDLRFRERQRLVGNGWFAVHLLIIAVCIAVAILQWDRIPDVMATHFGINGEADRFSKKTVGTVFTLNILQVFMTGLFIGINYMIRGTRQNLDPDHPVASMEKQLRFRRANSIFLYALSLFIILLFGVIQGFTLYDWPQTVLLAVMVPLPLLIMGGVIGFLVYLTRNGLDAQAAGPNAKDDRYWRGGGIYFNKNDPALVVEKRYGVGWTFNFAHPLAWVILIGIVLVPIVIVVLTEALT</sequence>
<keyword evidence="1" id="KW-0812">Transmembrane</keyword>
<name>A0A7X0RMP7_9BACL</name>
<dbReference type="PANTHER" id="PTHR37810:SF9">
    <property type="entry name" value="MEMBRANE PROTEIN"/>
    <property type="match status" value="1"/>
</dbReference>
<feature type="domain" description="DUF1648" evidence="2">
    <location>
        <begin position="147"/>
        <end position="194"/>
    </location>
</feature>
<evidence type="ECO:0000259" key="3">
    <source>
        <dbReference type="Pfam" id="PF19124"/>
    </source>
</evidence>
<protein>
    <submittedName>
        <fullName evidence="4">DUF1648 domain-containing protein</fullName>
    </submittedName>
</protein>
<dbReference type="Proteomes" id="UP000547209">
    <property type="component" value="Unassembled WGS sequence"/>
</dbReference>
<organism evidence="4 5">
    <name type="scientific">Cohnella nanjingensis</name>
    <dbReference type="NCBI Taxonomy" id="1387779"/>
    <lineage>
        <taxon>Bacteria</taxon>
        <taxon>Bacillati</taxon>
        <taxon>Bacillota</taxon>
        <taxon>Bacilli</taxon>
        <taxon>Bacillales</taxon>
        <taxon>Paenibacillaceae</taxon>
        <taxon>Cohnella</taxon>
    </lineage>
</organism>
<dbReference type="GO" id="GO:0009636">
    <property type="term" value="P:response to toxic substance"/>
    <property type="evidence" value="ECO:0007669"/>
    <property type="project" value="TreeGrafter"/>
</dbReference>
<proteinExistence type="predicted"/>
<dbReference type="InterPro" id="IPR043831">
    <property type="entry name" value="DUF5808"/>
</dbReference>
<dbReference type="PANTHER" id="PTHR37810">
    <property type="entry name" value="IMMUNITY PROTEIN SDPI"/>
    <property type="match status" value="1"/>
</dbReference>
<keyword evidence="5" id="KW-1185">Reference proteome</keyword>
<dbReference type="Pfam" id="PF07853">
    <property type="entry name" value="DUF1648"/>
    <property type="match status" value="1"/>
</dbReference>
<feature type="transmembrane region" description="Helical" evidence="1">
    <location>
        <begin position="6"/>
        <end position="34"/>
    </location>
</feature>
<dbReference type="Pfam" id="PF19124">
    <property type="entry name" value="DUF5808"/>
    <property type="match status" value="1"/>
</dbReference>
<evidence type="ECO:0000259" key="2">
    <source>
        <dbReference type="Pfam" id="PF07853"/>
    </source>
</evidence>
<dbReference type="RefSeq" id="WP_185141650.1">
    <property type="nucleotide sequence ID" value="NZ_JACJVP010000007.1"/>
</dbReference>
<keyword evidence="1" id="KW-1133">Transmembrane helix</keyword>
<dbReference type="AlphaFoldDB" id="A0A7X0RMP7"/>
<feature type="transmembrane region" description="Helical" evidence="1">
    <location>
        <begin position="83"/>
        <end position="102"/>
    </location>
</feature>
<evidence type="ECO:0000313" key="5">
    <source>
        <dbReference type="Proteomes" id="UP000547209"/>
    </source>
</evidence>
<feature type="transmembrane region" description="Helical" evidence="1">
    <location>
        <begin position="237"/>
        <end position="259"/>
    </location>
</feature>
<feature type="transmembrane region" description="Helical" evidence="1">
    <location>
        <begin position="265"/>
        <end position="288"/>
    </location>
</feature>
<feature type="transmembrane region" description="Helical" evidence="1">
    <location>
        <begin position="336"/>
        <end position="358"/>
    </location>
</feature>